<dbReference type="Gene3D" id="3.80.10.10">
    <property type="entry name" value="Ribonuclease Inhibitor"/>
    <property type="match status" value="1"/>
</dbReference>
<comment type="caution">
    <text evidence="3">The sequence shown here is derived from an EMBL/GenBank/DDBJ whole genome shotgun (WGS) entry which is preliminary data.</text>
</comment>
<feature type="region of interest" description="Disordered" evidence="1">
    <location>
        <begin position="627"/>
        <end position="655"/>
    </location>
</feature>
<feature type="region of interest" description="Disordered" evidence="1">
    <location>
        <begin position="1"/>
        <end position="25"/>
    </location>
</feature>
<dbReference type="InterPro" id="IPR013897">
    <property type="entry name" value="Duc1"/>
</dbReference>
<dbReference type="PANTHER" id="PTHR34826:SF2">
    <property type="entry name" value="UPF0590 PROTEIN C409.17C"/>
    <property type="match status" value="1"/>
</dbReference>
<feature type="compositionally biased region" description="Basic and acidic residues" evidence="1">
    <location>
        <begin position="627"/>
        <end position="638"/>
    </location>
</feature>
<keyword evidence="4" id="KW-1185">Reference proteome</keyword>
<dbReference type="Proteomes" id="UP001153069">
    <property type="component" value="Unassembled WGS sequence"/>
</dbReference>
<sequence length="655" mass="73325">MADNNHDDNDDDDTTDGTSASDSSTCMTISLQRDQVVVIPNLPPPTVQDSSAIRAITIAIADNFVQLTDAGIQRLEDILTRHDNLEYINIERLTHAVTSISLGALIRILWLPNLAKLTDLRILGANLLGSPDEWQQLAHAILRDHLQSLAFICIVEPLTWLSRIPERALDPLVRVCANHPTLKFVATNLFSGVSLAAIDDFCQSPQIMGLHLVDTDVSGDRVFRFFQQMQSNSKVWFLSIAFAETVSTEHGKAIAQLLCHNRAIANLSVKSKQPLHEDFLVELLQGLAKAQKLEEFSLEGSGDGLVISDSCRARIGTTLEENKVLRKLQLDGIQSDTLREEIDIFMRLNRAGRRHLLGCDDKTTPTSRQDWMDALGNHNTRNDLNCLYYLLSKNPEVIYCQDQPKQQQEEPLPTKKRKADDISSDGQHPYFEGKQRRFDLQVQFRLKQNAKTMWYGVELDESLNLGTLQRMTTKAALGFCQKMNPGAFHSSISTDPCMVFKVDNSMDRIAQTAPGDLPPCLGEAVEESSESIQRRKKAGVEWNTNDTYTISCFSSYFDFLTWSIMNMPGLPTIDATKLVGNQPFRFVMYTLKDEDGSHTPENKDYIFNLELSNTEKKNVVLACAQRMDRSKGKEKEAESGPLSGAQLESPEPAGC</sequence>
<dbReference type="OrthoDB" id="418495at2759"/>
<feature type="compositionally biased region" description="Low complexity" evidence="1">
    <location>
        <begin position="16"/>
        <end position="25"/>
    </location>
</feature>
<evidence type="ECO:0000313" key="3">
    <source>
        <dbReference type="EMBL" id="CAB9521477.1"/>
    </source>
</evidence>
<organism evidence="3 4">
    <name type="scientific">Seminavis robusta</name>
    <dbReference type="NCBI Taxonomy" id="568900"/>
    <lineage>
        <taxon>Eukaryota</taxon>
        <taxon>Sar</taxon>
        <taxon>Stramenopiles</taxon>
        <taxon>Ochrophyta</taxon>
        <taxon>Bacillariophyta</taxon>
        <taxon>Bacillariophyceae</taxon>
        <taxon>Bacillariophycidae</taxon>
        <taxon>Naviculales</taxon>
        <taxon>Naviculaceae</taxon>
        <taxon>Seminavis</taxon>
    </lineage>
</organism>
<gene>
    <name evidence="3" type="ORF">SEMRO_1199_G251680.1</name>
</gene>
<feature type="domain" description="Domain of unknown function at the cortex 1" evidence="2">
    <location>
        <begin position="419"/>
        <end position="611"/>
    </location>
</feature>
<feature type="region of interest" description="Disordered" evidence="1">
    <location>
        <begin position="403"/>
        <end position="430"/>
    </location>
</feature>
<dbReference type="AlphaFoldDB" id="A0A9N8EI19"/>
<evidence type="ECO:0000256" key="1">
    <source>
        <dbReference type="SAM" id="MobiDB-lite"/>
    </source>
</evidence>
<dbReference type="Pfam" id="PF08588">
    <property type="entry name" value="Duc1"/>
    <property type="match status" value="1"/>
</dbReference>
<dbReference type="SUPFAM" id="SSF52047">
    <property type="entry name" value="RNI-like"/>
    <property type="match status" value="1"/>
</dbReference>
<evidence type="ECO:0000259" key="2">
    <source>
        <dbReference type="Pfam" id="PF08588"/>
    </source>
</evidence>
<name>A0A9N8EI19_9STRA</name>
<evidence type="ECO:0000313" key="4">
    <source>
        <dbReference type="Proteomes" id="UP001153069"/>
    </source>
</evidence>
<proteinExistence type="predicted"/>
<dbReference type="PANTHER" id="PTHR34826">
    <property type="entry name" value="UPF0590 PROTEIN C409.17C"/>
    <property type="match status" value="1"/>
</dbReference>
<protein>
    <recommendedName>
        <fullName evidence="2">Domain of unknown function at the cortex 1 domain-containing protein</fullName>
    </recommendedName>
</protein>
<accession>A0A9N8EI19</accession>
<dbReference type="InterPro" id="IPR032675">
    <property type="entry name" value="LRR_dom_sf"/>
</dbReference>
<dbReference type="EMBL" id="CAICTM010001197">
    <property type="protein sequence ID" value="CAB9521477.1"/>
    <property type="molecule type" value="Genomic_DNA"/>
</dbReference>
<reference evidence="3" key="1">
    <citation type="submission" date="2020-06" db="EMBL/GenBank/DDBJ databases">
        <authorList>
            <consortium name="Plant Systems Biology data submission"/>
        </authorList>
    </citation>
    <scope>NUCLEOTIDE SEQUENCE</scope>
    <source>
        <strain evidence="3">D6</strain>
    </source>
</reference>